<evidence type="ECO:0000256" key="3">
    <source>
        <dbReference type="ARBA" id="ARBA00022475"/>
    </source>
</evidence>
<keyword evidence="4" id="KW-0547">Nucleotide-binding</keyword>
<comment type="subcellular location">
    <subcellularLocation>
        <location evidence="1">Cell membrane</location>
        <topology evidence="1">Peripheral membrane protein</topology>
    </subcellularLocation>
</comment>
<dbReference type="RefSeq" id="WP_011570595.1">
    <property type="nucleotide sequence ID" value="NC_008212.1"/>
</dbReference>
<dbReference type="GeneID" id="4193940"/>
<dbReference type="GO" id="GO:0005524">
    <property type="term" value="F:ATP binding"/>
    <property type="evidence" value="ECO:0007669"/>
    <property type="project" value="UniProtKB-KW"/>
</dbReference>
<protein>
    <recommendedName>
        <fullName evidence="11">Nickel import system ATP-binding protein NikD</fullName>
        <ecNumber evidence="10">7.2.2.11</ecNumber>
    </recommendedName>
</protein>
<keyword evidence="5 15" id="KW-0067">ATP-binding</keyword>
<dbReference type="SMART" id="SM00382">
    <property type="entry name" value="AAA"/>
    <property type="match status" value="1"/>
</dbReference>
<keyword evidence="8" id="KW-0472">Membrane</keyword>
<feature type="domain" description="ABC transporter" evidence="14">
    <location>
        <begin position="7"/>
        <end position="303"/>
    </location>
</feature>
<dbReference type="NCBIfam" id="TIGR01727">
    <property type="entry name" value="oligo_HPY"/>
    <property type="match status" value="1"/>
</dbReference>
<dbReference type="InterPro" id="IPR017871">
    <property type="entry name" value="ABC_transporter-like_CS"/>
</dbReference>
<evidence type="ECO:0000313" key="15">
    <source>
        <dbReference type="EMBL" id="CAJ51436.1"/>
    </source>
</evidence>
<accession>Q18KL0</accession>
<keyword evidence="2" id="KW-0813">Transport</keyword>
<dbReference type="EC" id="7.2.2.11" evidence="10"/>
<dbReference type="HOGENOM" id="CLU_000604_1_23_2"/>
<keyword evidence="3" id="KW-1003">Cell membrane</keyword>
<dbReference type="PANTHER" id="PTHR43297:SF13">
    <property type="entry name" value="NICKEL ABC TRANSPORTER, ATP-BINDING PROTEIN"/>
    <property type="match status" value="1"/>
</dbReference>
<dbReference type="Proteomes" id="UP000001975">
    <property type="component" value="Chromosome"/>
</dbReference>
<dbReference type="GO" id="GO:0005886">
    <property type="term" value="C:plasma membrane"/>
    <property type="evidence" value="ECO:0007669"/>
    <property type="project" value="UniProtKB-SubCell"/>
</dbReference>
<gene>
    <name evidence="15" type="primary">dppD1</name>
    <name evidence="15" type="ordered locus">HQ_1307A</name>
</gene>
<proteinExistence type="predicted"/>
<evidence type="ECO:0000256" key="1">
    <source>
        <dbReference type="ARBA" id="ARBA00004202"/>
    </source>
</evidence>
<dbReference type="GO" id="GO:0015833">
    <property type="term" value="P:peptide transport"/>
    <property type="evidence" value="ECO:0007669"/>
    <property type="project" value="InterPro"/>
</dbReference>
<feature type="region of interest" description="Disordered" evidence="13">
    <location>
        <begin position="435"/>
        <end position="461"/>
    </location>
</feature>
<evidence type="ECO:0000313" key="16">
    <source>
        <dbReference type="Proteomes" id="UP000001975"/>
    </source>
</evidence>
<feature type="compositionally biased region" description="Low complexity" evidence="13">
    <location>
        <begin position="386"/>
        <end position="398"/>
    </location>
</feature>
<dbReference type="AlphaFoldDB" id="Q18KL0"/>
<dbReference type="EMBL" id="AM180088">
    <property type="protein sequence ID" value="CAJ51436.1"/>
    <property type="molecule type" value="Genomic_DNA"/>
</dbReference>
<dbReference type="InterPro" id="IPR013563">
    <property type="entry name" value="Oligopep_ABC_C"/>
</dbReference>
<keyword evidence="6" id="KW-1278">Translocase</keyword>
<comment type="catalytic activity">
    <reaction evidence="12">
        <text>Ni(2+)(out) + ATP + H2O = Ni(2+)(in) + ADP + phosphate + H(+)</text>
        <dbReference type="Rhea" id="RHEA:15557"/>
        <dbReference type="ChEBI" id="CHEBI:15377"/>
        <dbReference type="ChEBI" id="CHEBI:15378"/>
        <dbReference type="ChEBI" id="CHEBI:30616"/>
        <dbReference type="ChEBI" id="CHEBI:43474"/>
        <dbReference type="ChEBI" id="CHEBI:49786"/>
        <dbReference type="ChEBI" id="CHEBI:456216"/>
        <dbReference type="EC" id="7.2.2.11"/>
    </reaction>
    <physiologicalReaction direction="left-to-right" evidence="12">
        <dbReference type="Rhea" id="RHEA:15558"/>
    </physiologicalReaction>
</comment>
<dbReference type="InterPro" id="IPR050388">
    <property type="entry name" value="ABC_Ni/Peptide_Import"/>
</dbReference>
<evidence type="ECO:0000256" key="7">
    <source>
        <dbReference type="ARBA" id="ARBA00023065"/>
    </source>
</evidence>
<evidence type="ECO:0000256" key="12">
    <source>
        <dbReference type="ARBA" id="ARBA00048610"/>
    </source>
</evidence>
<evidence type="ECO:0000256" key="8">
    <source>
        <dbReference type="ARBA" id="ARBA00023136"/>
    </source>
</evidence>
<dbReference type="PROSITE" id="PS50893">
    <property type="entry name" value="ABC_TRANSPORTER_2"/>
    <property type="match status" value="1"/>
</dbReference>
<dbReference type="GO" id="GO:0015413">
    <property type="term" value="F:ABC-type nickel transporter activity"/>
    <property type="evidence" value="ECO:0007669"/>
    <property type="project" value="UniProtKB-EC"/>
</dbReference>
<dbReference type="SUPFAM" id="SSF52540">
    <property type="entry name" value="P-loop containing nucleoside triphosphate hydrolases"/>
    <property type="match status" value="1"/>
</dbReference>
<keyword evidence="7" id="KW-0406">Ion transport</keyword>
<comment type="subunit">
    <text evidence="9">The complex is composed of two ATP-binding proteins (NikD and NikE), two transmembrane proteins (NikB and NikC) and a solute-binding protein (NikA).</text>
</comment>
<organism evidence="15 16">
    <name type="scientific">Haloquadratum walsbyi (strain DSM 16790 / HBSQ001)</name>
    <dbReference type="NCBI Taxonomy" id="362976"/>
    <lineage>
        <taxon>Archaea</taxon>
        <taxon>Methanobacteriati</taxon>
        <taxon>Methanobacteriota</taxon>
        <taxon>Stenosarchaea group</taxon>
        <taxon>Halobacteria</taxon>
        <taxon>Halobacteriales</taxon>
        <taxon>Haloferacaceae</taxon>
        <taxon>Haloquadratum</taxon>
    </lineage>
</organism>
<evidence type="ECO:0000256" key="6">
    <source>
        <dbReference type="ARBA" id="ARBA00022967"/>
    </source>
</evidence>
<dbReference type="PROSITE" id="PS00211">
    <property type="entry name" value="ABC_TRANSPORTER_1"/>
    <property type="match status" value="1"/>
</dbReference>
<dbReference type="STRING" id="362976.HQ_1307A"/>
<evidence type="ECO:0000259" key="14">
    <source>
        <dbReference type="PROSITE" id="PS50893"/>
    </source>
</evidence>
<evidence type="ECO:0000256" key="5">
    <source>
        <dbReference type="ARBA" id="ARBA00022840"/>
    </source>
</evidence>
<evidence type="ECO:0000256" key="2">
    <source>
        <dbReference type="ARBA" id="ARBA00022448"/>
    </source>
</evidence>
<feature type="region of interest" description="Disordered" evidence="13">
    <location>
        <begin position="385"/>
        <end position="415"/>
    </location>
</feature>
<dbReference type="KEGG" id="hwa:HQ_1307A"/>
<evidence type="ECO:0000256" key="10">
    <source>
        <dbReference type="ARBA" id="ARBA00039098"/>
    </source>
</evidence>
<evidence type="ECO:0000256" key="4">
    <source>
        <dbReference type="ARBA" id="ARBA00022741"/>
    </source>
</evidence>
<evidence type="ECO:0000256" key="11">
    <source>
        <dbReference type="ARBA" id="ARBA00044143"/>
    </source>
</evidence>
<dbReference type="PANTHER" id="PTHR43297">
    <property type="entry name" value="OLIGOPEPTIDE TRANSPORT ATP-BINDING PROTEIN APPD"/>
    <property type="match status" value="1"/>
</dbReference>
<keyword evidence="16" id="KW-1185">Reference proteome</keyword>
<dbReference type="GO" id="GO:0016887">
    <property type="term" value="F:ATP hydrolysis activity"/>
    <property type="evidence" value="ECO:0007669"/>
    <property type="project" value="InterPro"/>
</dbReference>
<dbReference type="InterPro" id="IPR003593">
    <property type="entry name" value="AAA+_ATPase"/>
</dbReference>
<evidence type="ECO:0000256" key="13">
    <source>
        <dbReference type="SAM" id="MobiDB-lite"/>
    </source>
</evidence>
<reference evidence="15 16" key="1">
    <citation type="journal article" date="2006" name="BMC Genomics">
        <title>The genome of the square archaeon Haloquadratum walsbyi: life at the limits of water activity.</title>
        <authorList>
            <person name="Bolhuis H.H."/>
            <person name="Palm P.P."/>
            <person name="Wende A.W."/>
            <person name="Falb M.M."/>
            <person name="Rampp M.M."/>
            <person name="Rodriguez-Valera F.F."/>
            <person name="Pfeiffer F.F."/>
            <person name="Oesterhelt D.D."/>
        </authorList>
    </citation>
    <scope>NUCLEOTIDE SEQUENCE [LARGE SCALE GENOMIC DNA]</scope>
    <source>
        <strain evidence="16">DSM 16790 / HBSQ001</strain>
    </source>
</reference>
<dbReference type="Pfam" id="PF08352">
    <property type="entry name" value="oligo_HPY"/>
    <property type="match status" value="1"/>
</dbReference>
<dbReference type="eggNOG" id="arCOG00181">
    <property type="taxonomic scope" value="Archaea"/>
</dbReference>
<dbReference type="CDD" id="cd03257">
    <property type="entry name" value="ABC_NikE_OppD_transporters"/>
    <property type="match status" value="1"/>
</dbReference>
<dbReference type="InterPro" id="IPR003439">
    <property type="entry name" value="ABC_transporter-like_ATP-bd"/>
</dbReference>
<dbReference type="Gene3D" id="3.40.50.300">
    <property type="entry name" value="P-loop containing nucleotide triphosphate hydrolases"/>
    <property type="match status" value="1"/>
</dbReference>
<dbReference type="InterPro" id="IPR027417">
    <property type="entry name" value="P-loop_NTPase"/>
</dbReference>
<sequence length="461" mass="49268">MSTHDLLRVCNVSTRFLTETGQINAVEDISFTVRDGETFGIVGESGSGKSVTAHTIMGLIESPGRITSGEIWYRDSALADAVGVDESNGAFVNLVELDAETRRALRGPSFGMIFQDPMSSMDPSVTVGEQIAQAVEAQRRASTNPRSVSTRTQQYGLMRFVVDSLIPHRGYVSTESKQRAIELLDMAGIPDPTERAEAYPHEFSGGMLQRAMIAQALAGEPDVLVADEPTTALDVTIQAQILSLLSEIQAETDMSVILITHNLGVIARMCDRVGVMYAGEIVERGSLADIFEDAVHPYTKGLLGSVPDIDTPGARLEPVAGSVPSLVDEEMGERCYFADRCPKAMEACLDPPPEFDADTGTVLEDDTENRHGVKCVLAQRGYDPDASVSISNANSNSDGDIDSDDSKNTSADNTKDIFNPIKNVIKTISSETNANANADADADADADANPSSKTPSGEGEP</sequence>
<evidence type="ECO:0000256" key="9">
    <source>
        <dbReference type="ARBA" id="ARBA00038669"/>
    </source>
</evidence>
<name>Q18KL0_HALWD</name>
<dbReference type="Pfam" id="PF00005">
    <property type="entry name" value="ABC_tran"/>
    <property type="match status" value="1"/>
</dbReference>